<protein>
    <submittedName>
        <fullName evidence="2">Aldo/keto reductase</fullName>
    </submittedName>
</protein>
<sequence>MKSIKLGNTNIDVSRLCFGSLTISPLQRNLSYEKGAELLKYAFNKGIKFLDTAELYNNYKHINLFLKGINRKDYVIATKSYSYSTKTAEDSLMKALKEMGTDYIDIFLLHEQESDNTIRGHYEAIEYFLKAKEKGIIRSIGISTHRVEGVLAASKYNEIEVIHPIINKLGIGIQDGNAKDMLEAIKKCHMMGKGIYGMKPLGGGHLLNNVEEAFNYVQDIEEIHSIAIGMQSKEEIDANVSLIQSRTIDKHTKEKLRKTNRKLHIAEWCVGCGKCKDICQHSALEIIGKKAQVDMNKCVLCGYCGKYCSEFCIKII</sequence>
<feature type="domain" description="4Fe-4S ferredoxin-type" evidence="1">
    <location>
        <begin position="260"/>
        <end position="289"/>
    </location>
</feature>
<evidence type="ECO:0000259" key="1">
    <source>
        <dbReference type="PROSITE" id="PS51379"/>
    </source>
</evidence>
<dbReference type="GO" id="GO:0016491">
    <property type="term" value="F:oxidoreductase activity"/>
    <property type="evidence" value="ECO:0007669"/>
    <property type="project" value="InterPro"/>
</dbReference>
<dbReference type="SUPFAM" id="SSF54862">
    <property type="entry name" value="4Fe-4S ferredoxins"/>
    <property type="match status" value="1"/>
</dbReference>
<comment type="caution">
    <text evidence="2">The sequence shown here is derived from an EMBL/GenBank/DDBJ whole genome shotgun (WGS) entry which is preliminary data.</text>
</comment>
<dbReference type="InterPro" id="IPR053135">
    <property type="entry name" value="AKR2_Oxidoreductase"/>
</dbReference>
<feature type="domain" description="4Fe-4S ferredoxin-type" evidence="1">
    <location>
        <begin position="290"/>
        <end position="316"/>
    </location>
</feature>
<dbReference type="Proteomes" id="UP000724672">
    <property type="component" value="Unassembled WGS sequence"/>
</dbReference>
<dbReference type="CDD" id="cd19100">
    <property type="entry name" value="AKR_unchar"/>
    <property type="match status" value="1"/>
</dbReference>
<dbReference type="PANTHER" id="PTHR43312:SF1">
    <property type="entry name" value="NADP-DEPENDENT OXIDOREDUCTASE DOMAIN-CONTAINING PROTEIN"/>
    <property type="match status" value="1"/>
</dbReference>
<dbReference type="InterPro" id="IPR036812">
    <property type="entry name" value="NAD(P)_OxRdtase_dom_sf"/>
</dbReference>
<dbReference type="AlphaFoldDB" id="A0A942UZS8"/>
<dbReference type="EMBL" id="WSFT01000053">
    <property type="protein sequence ID" value="MBS4540041.1"/>
    <property type="molecule type" value="Genomic_DNA"/>
</dbReference>
<dbReference type="PRINTS" id="PR00069">
    <property type="entry name" value="ALDKETRDTASE"/>
</dbReference>
<evidence type="ECO:0000313" key="2">
    <source>
        <dbReference type="EMBL" id="MBS4540041.1"/>
    </source>
</evidence>
<organism evidence="2 3">
    <name type="scientific">Anaeromonas frigoriresistens</name>
    <dbReference type="NCBI Taxonomy" id="2683708"/>
    <lineage>
        <taxon>Bacteria</taxon>
        <taxon>Bacillati</taxon>
        <taxon>Bacillota</taxon>
        <taxon>Tissierellia</taxon>
        <taxon>Tissierellales</taxon>
        <taxon>Thermohalobacteraceae</taxon>
        <taxon>Anaeromonas</taxon>
    </lineage>
</organism>
<proteinExistence type="predicted"/>
<gene>
    <name evidence="2" type="ORF">GOQ27_16305</name>
</gene>
<dbReference type="PANTHER" id="PTHR43312">
    <property type="entry name" value="D-THREO-ALDOSE 1-DEHYDROGENASE"/>
    <property type="match status" value="1"/>
</dbReference>
<dbReference type="Gene3D" id="3.30.70.20">
    <property type="match status" value="1"/>
</dbReference>
<dbReference type="InterPro" id="IPR023210">
    <property type="entry name" value="NADP_OxRdtase_dom"/>
</dbReference>
<accession>A0A942UZS8</accession>
<dbReference type="Pfam" id="PF00248">
    <property type="entry name" value="Aldo_ket_red"/>
    <property type="match status" value="1"/>
</dbReference>
<dbReference type="PROSITE" id="PS51379">
    <property type="entry name" value="4FE4S_FER_2"/>
    <property type="match status" value="2"/>
</dbReference>
<name>A0A942UZS8_9FIRM</name>
<dbReference type="RefSeq" id="WP_203367939.1">
    <property type="nucleotide sequence ID" value="NZ_WSFT01000053.1"/>
</dbReference>
<dbReference type="Gene3D" id="3.20.20.100">
    <property type="entry name" value="NADP-dependent oxidoreductase domain"/>
    <property type="match status" value="1"/>
</dbReference>
<dbReference type="SUPFAM" id="SSF51430">
    <property type="entry name" value="NAD(P)-linked oxidoreductase"/>
    <property type="match status" value="1"/>
</dbReference>
<dbReference type="InterPro" id="IPR017896">
    <property type="entry name" value="4Fe4S_Fe-S-bd"/>
</dbReference>
<evidence type="ECO:0000313" key="3">
    <source>
        <dbReference type="Proteomes" id="UP000724672"/>
    </source>
</evidence>
<keyword evidence="3" id="KW-1185">Reference proteome</keyword>
<reference evidence="2" key="1">
    <citation type="submission" date="2019-12" db="EMBL/GenBank/DDBJ databases">
        <title>Clostridiaceae gen. nov. sp. nov., isolated from sediment in Xinjiang, China.</title>
        <authorList>
            <person name="Zhang R."/>
        </authorList>
    </citation>
    <scope>NUCLEOTIDE SEQUENCE</scope>
    <source>
        <strain evidence="2">D2Q-11</strain>
    </source>
</reference>
<dbReference type="InterPro" id="IPR020471">
    <property type="entry name" value="AKR"/>
</dbReference>